<dbReference type="SUPFAM" id="SSF56672">
    <property type="entry name" value="DNA/RNA polymerases"/>
    <property type="match status" value="1"/>
</dbReference>
<evidence type="ECO:0000313" key="4">
    <source>
        <dbReference type="Proteomes" id="UP000257109"/>
    </source>
</evidence>
<feature type="domain" description="Retroviral polymerase SH3-like" evidence="2">
    <location>
        <begin position="32"/>
        <end position="70"/>
    </location>
</feature>
<evidence type="ECO:0000259" key="1">
    <source>
        <dbReference type="Pfam" id="PF07727"/>
    </source>
</evidence>
<dbReference type="EMBL" id="QJKJ01007812">
    <property type="protein sequence ID" value="RDX81853.1"/>
    <property type="molecule type" value="Genomic_DNA"/>
</dbReference>
<dbReference type="AlphaFoldDB" id="A0A371FUW1"/>
<dbReference type="OrthoDB" id="1645289at2759"/>
<protein>
    <submittedName>
        <fullName evidence="3">Uncharacterized protein</fullName>
    </submittedName>
</protein>
<dbReference type="Pfam" id="PF07727">
    <property type="entry name" value="RVT_2"/>
    <property type="match status" value="1"/>
</dbReference>
<name>A0A371FUW1_MUCPR</name>
<comment type="caution">
    <text evidence="3">The sequence shown here is derived from an EMBL/GenBank/DDBJ whole genome shotgun (WGS) entry which is preliminary data.</text>
</comment>
<evidence type="ECO:0000313" key="3">
    <source>
        <dbReference type="EMBL" id="RDX81853.1"/>
    </source>
</evidence>
<dbReference type="InterPro" id="IPR013103">
    <property type="entry name" value="RVT_2"/>
</dbReference>
<dbReference type="InterPro" id="IPR043502">
    <property type="entry name" value="DNA/RNA_pol_sf"/>
</dbReference>
<evidence type="ECO:0000259" key="2">
    <source>
        <dbReference type="Pfam" id="PF25597"/>
    </source>
</evidence>
<dbReference type="Pfam" id="PF25597">
    <property type="entry name" value="SH3_retrovirus"/>
    <property type="match status" value="1"/>
</dbReference>
<sequence>MVKSMINHSSLLESLWGEALKIVVYILKSIEAWPYRPHERKLDSSIVNCYFVGYAKCSRGCKFYDPTSRRNNILICSKVHLTFVSKDTLWVDSRATTHISVKKSDDERFIFVGDDNKVVVETIATFRLQLTTGFHLDLLNFNLKRKLKPSNLIIVMNTMVDMTDQGTMSRAFCPFSQRVLGKPNMNGVTLKNVVKSIINHSSLLESLWEEALKTIVYIFNRNGKKSSIKHLYIWGCLAKAQPYRPHERKLDSRIVNYYFFGYVECCRGCKFYDRTSISFFKRKMQDFLRKKEENIRNVDFEEESVNEIGQVLVPITVQETTPVIKDNVQTNNLVELPEGVKLIGCKWIFKIKKNSKGNIKRYKTRLVAKDFTKKEGIGYKETFSLVSSKDSFSAIITLVAHFDLELHQMDVNTAFLNGDNDKMIYMSMVCKVKKSIYGLKHASHQWHHKFYQVISSCGFQENVVDDCIYHKFSGNKYIFLLLYVDDILLASSDTGLLYETKIFLTKNFEMKDLGEAYFVLGIQILKYRSQDIPRLSQENYINKVLDRFDMKGGKSENTLIAKGDKFSLK</sequence>
<gene>
    <name evidence="3" type="ORF">CR513_37428</name>
</gene>
<feature type="domain" description="Reverse transcriptase Ty1/copia-type" evidence="1">
    <location>
        <begin position="330"/>
        <end position="557"/>
    </location>
</feature>
<keyword evidence="4" id="KW-1185">Reference proteome</keyword>
<proteinExistence type="predicted"/>
<feature type="non-terminal residue" evidence="3">
    <location>
        <position position="1"/>
    </location>
</feature>
<accession>A0A371FUW1</accession>
<dbReference type="InterPro" id="IPR057670">
    <property type="entry name" value="SH3_retrovirus"/>
</dbReference>
<organism evidence="3 4">
    <name type="scientific">Mucuna pruriens</name>
    <name type="common">Velvet bean</name>
    <name type="synonym">Dolichos pruriens</name>
    <dbReference type="NCBI Taxonomy" id="157652"/>
    <lineage>
        <taxon>Eukaryota</taxon>
        <taxon>Viridiplantae</taxon>
        <taxon>Streptophyta</taxon>
        <taxon>Embryophyta</taxon>
        <taxon>Tracheophyta</taxon>
        <taxon>Spermatophyta</taxon>
        <taxon>Magnoliopsida</taxon>
        <taxon>eudicotyledons</taxon>
        <taxon>Gunneridae</taxon>
        <taxon>Pentapetalae</taxon>
        <taxon>rosids</taxon>
        <taxon>fabids</taxon>
        <taxon>Fabales</taxon>
        <taxon>Fabaceae</taxon>
        <taxon>Papilionoideae</taxon>
        <taxon>50 kb inversion clade</taxon>
        <taxon>NPAAA clade</taxon>
        <taxon>indigoferoid/millettioid clade</taxon>
        <taxon>Phaseoleae</taxon>
        <taxon>Mucuna</taxon>
    </lineage>
</organism>
<dbReference type="Proteomes" id="UP000257109">
    <property type="component" value="Unassembled WGS sequence"/>
</dbReference>
<reference evidence="3" key="1">
    <citation type="submission" date="2018-05" db="EMBL/GenBank/DDBJ databases">
        <title>Draft genome of Mucuna pruriens seed.</title>
        <authorList>
            <person name="Nnadi N.E."/>
            <person name="Vos R."/>
            <person name="Hasami M.H."/>
            <person name="Devisetty U.K."/>
            <person name="Aguiy J.C."/>
        </authorList>
    </citation>
    <scope>NUCLEOTIDE SEQUENCE [LARGE SCALE GENOMIC DNA]</scope>
    <source>
        <strain evidence="3">JCA_2017</strain>
    </source>
</reference>